<evidence type="ECO:0000256" key="9">
    <source>
        <dbReference type="RuleBase" id="RU003370"/>
    </source>
</evidence>
<feature type="active site" evidence="8">
    <location>
        <position position="331"/>
    </location>
</feature>
<comment type="catalytic activity">
    <reaction evidence="5 9">
        <text>oxaloacetate + acetyl-CoA + H2O = citrate + CoA + H(+)</text>
        <dbReference type="Rhea" id="RHEA:16845"/>
        <dbReference type="ChEBI" id="CHEBI:15377"/>
        <dbReference type="ChEBI" id="CHEBI:15378"/>
        <dbReference type="ChEBI" id="CHEBI:16452"/>
        <dbReference type="ChEBI" id="CHEBI:16947"/>
        <dbReference type="ChEBI" id="CHEBI:57287"/>
        <dbReference type="ChEBI" id="CHEBI:57288"/>
        <dbReference type="EC" id="2.3.3.16"/>
    </reaction>
</comment>
<evidence type="ECO:0000256" key="7">
    <source>
        <dbReference type="PIRNR" id="PIRNR001369"/>
    </source>
</evidence>
<dbReference type="InterPro" id="IPR036969">
    <property type="entry name" value="Citrate_synthase_sf"/>
</dbReference>
<keyword evidence="3 9" id="KW-0816">Tricarboxylic acid cycle</keyword>
<dbReference type="InterPro" id="IPR002020">
    <property type="entry name" value="Citrate_synthase"/>
</dbReference>
<dbReference type="GO" id="GO:0032787">
    <property type="term" value="P:monocarboxylic acid metabolic process"/>
    <property type="evidence" value="ECO:0007669"/>
    <property type="project" value="UniProtKB-ARBA"/>
</dbReference>
<organism evidence="12 13">
    <name type="scientific">Microlunatus flavus</name>
    <dbReference type="NCBI Taxonomy" id="1036181"/>
    <lineage>
        <taxon>Bacteria</taxon>
        <taxon>Bacillati</taxon>
        <taxon>Actinomycetota</taxon>
        <taxon>Actinomycetes</taxon>
        <taxon>Propionibacteriales</taxon>
        <taxon>Propionibacteriaceae</taxon>
        <taxon>Microlunatus</taxon>
    </lineage>
</organism>
<dbReference type="GO" id="GO:0036440">
    <property type="term" value="F:citrate synthase activity"/>
    <property type="evidence" value="ECO:0007669"/>
    <property type="project" value="UniProtKB-EC"/>
</dbReference>
<reference evidence="13" key="1">
    <citation type="submission" date="2016-10" db="EMBL/GenBank/DDBJ databases">
        <authorList>
            <person name="Varghese N."/>
            <person name="Submissions S."/>
        </authorList>
    </citation>
    <scope>NUCLEOTIDE SEQUENCE [LARGE SCALE GENOMIC DNA]</scope>
    <source>
        <strain evidence="13">CGMCC 4.6856</strain>
    </source>
</reference>
<evidence type="ECO:0000256" key="3">
    <source>
        <dbReference type="ARBA" id="ARBA00022532"/>
    </source>
</evidence>
<dbReference type="FunFam" id="1.10.230.10:FF:000002">
    <property type="entry name" value="Citrate synthase"/>
    <property type="match status" value="1"/>
</dbReference>
<dbReference type="GO" id="GO:0005737">
    <property type="term" value="C:cytoplasm"/>
    <property type="evidence" value="ECO:0007669"/>
    <property type="project" value="InterPro"/>
</dbReference>
<dbReference type="PRINTS" id="PR00143">
    <property type="entry name" value="CITRTSNTHASE"/>
</dbReference>
<gene>
    <name evidence="12" type="ORF">SAMN05421756_11075</name>
</gene>
<dbReference type="InterPro" id="IPR024176">
    <property type="entry name" value="Citrate_synthase_bac-typ"/>
</dbReference>
<name>A0A1H9MD52_9ACTN</name>
<keyword evidence="4 7" id="KW-0808">Transferase</keyword>
<dbReference type="InterPro" id="IPR010953">
    <property type="entry name" value="Citrate_synthase_typ-I"/>
</dbReference>
<evidence type="ECO:0000313" key="12">
    <source>
        <dbReference type="EMBL" id="SER21626.1"/>
    </source>
</evidence>
<evidence type="ECO:0000256" key="11">
    <source>
        <dbReference type="SAM" id="MobiDB-lite"/>
    </source>
</evidence>
<dbReference type="RefSeq" id="WP_091185390.1">
    <property type="nucleotide sequence ID" value="NZ_FOFA01000010.1"/>
</dbReference>
<feature type="active site" evidence="8">
    <location>
        <position position="387"/>
    </location>
</feature>
<dbReference type="Pfam" id="PF00285">
    <property type="entry name" value="Citrate_synt"/>
    <property type="match status" value="1"/>
</dbReference>
<proteinExistence type="inferred from homology"/>
<feature type="region of interest" description="Disordered" evidence="11">
    <location>
        <begin position="1"/>
        <end position="37"/>
    </location>
</feature>
<dbReference type="GO" id="GO:0006099">
    <property type="term" value="P:tricarboxylic acid cycle"/>
    <property type="evidence" value="ECO:0007669"/>
    <property type="project" value="UniProtKB-UniRule"/>
</dbReference>
<dbReference type="Gene3D" id="1.10.230.10">
    <property type="entry name" value="Cytochrome P450-Terp, domain 2"/>
    <property type="match status" value="1"/>
</dbReference>
<dbReference type="PANTHER" id="PTHR42871:SF1">
    <property type="entry name" value="CITRATE SYNTHASE"/>
    <property type="match status" value="1"/>
</dbReference>
<comment type="similarity">
    <text evidence="2 7 10">Belongs to the citrate synthase family.</text>
</comment>
<dbReference type="InterPro" id="IPR019810">
    <property type="entry name" value="Citrate_synthase_AS"/>
</dbReference>
<dbReference type="OrthoDB" id="9800864at2"/>
<dbReference type="AlphaFoldDB" id="A0A1H9MD52"/>
<dbReference type="FunFam" id="1.10.580.10:FF:000005">
    <property type="entry name" value="Citrate synthase"/>
    <property type="match status" value="1"/>
</dbReference>
<dbReference type="SUPFAM" id="SSF48256">
    <property type="entry name" value="Citrate synthase"/>
    <property type="match status" value="1"/>
</dbReference>
<dbReference type="EMBL" id="FOFA01000010">
    <property type="protein sequence ID" value="SER21626.1"/>
    <property type="molecule type" value="Genomic_DNA"/>
</dbReference>
<evidence type="ECO:0000256" key="6">
    <source>
        <dbReference type="NCBIfam" id="TIGR01798"/>
    </source>
</evidence>
<sequence>MTDLSTTAASAPSPEQGAANGSGASGSGRDSLTVTDNRTGETYELAITDGTIRAADLKQISADGVGLATYDPGFVNTASTRSAVTYIDGDAGILEYRGYPIEQLAEHSTFLEVAYLLLNGELPTQPELDSFVHDVTIHTFLHENVRQLMQGFRYDAHPMGMLMSSVSALSTFYPDANQISDPANRQRQITRLIAKMPTLGAWAFRHNQGKPYVYPDNRLSYVENFLAMLFKMSEPTYEADPRLVKALDVLLILHADHEQNCSTNAVRSVGSSQVDPYSAIAAGIGALYGPLHGGANESVLKMLRRIGTVDNIPGFIEGVKGGKEKLMGFGHRVYKNFDPRATIIKKACDDVFEVTGVNPLLKIAQELERIALEDEYFVKRKLYPNVDFYSGLIYEALQFPPEMFTVLFAIGRTPGWLAQWSELVQDKEQKIARPKQIYTGYRTRDFVAMGDR</sequence>
<dbReference type="NCBIfam" id="NF004126">
    <property type="entry name" value="PRK05614.1"/>
    <property type="match status" value="1"/>
</dbReference>
<feature type="compositionally biased region" description="Polar residues" evidence="11">
    <location>
        <begin position="1"/>
        <end position="10"/>
    </location>
</feature>
<dbReference type="NCBIfam" id="TIGR01798">
    <property type="entry name" value="cit_synth_I"/>
    <property type="match status" value="1"/>
</dbReference>
<dbReference type="PROSITE" id="PS00480">
    <property type="entry name" value="CITRATE_SYNTHASE"/>
    <property type="match status" value="1"/>
</dbReference>
<evidence type="ECO:0000256" key="10">
    <source>
        <dbReference type="RuleBase" id="RU003406"/>
    </source>
</evidence>
<dbReference type="PANTHER" id="PTHR42871">
    <property type="entry name" value="CITRATE SYNTHASE"/>
    <property type="match status" value="1"/>
</dbReference>
<keyword evidence="13" id="KW-1185">Reference proteome</keyword>
<comment type="pathway">
    <text evidence="1 9">Carbohydrate metabolism; tricarboxylic acid cycle; isocitrate from oxaloacetate: step 1/2.</text>
</comment>
<accession>A0A1H9MD52</accession>
<dbReference type="UniPathway" id="UPA00223">
    <property type="reaction ID" value="UER00717"/>
</dbReference>
<dbReference type="Gene3D" id="2.20.28.60">
    <property type="match status" value="1"/>
</dbReference>
<dbReference type="Proteomes" id="UP000198504">
    <property type="component" value="Unassembled WGS sequence"/>
</dbReference>
<dbReference type="InterPro" id="IPR016142">
    <property type="entry name" value="Citrate_synth-like_lrg_a-sub"/>
</dbReference>
<protein>
    <recommendedName>
        <fullName evidence="6 7">Citrate synthase</fullName>
    </recommendedName>
</protein>
<evidence type="ECO:0000256" key="5">
    <source>
        <dbReference type="ARBA" id="ARBA00049288"/>
    </source>
</evidence>
<evidence type="ECO:0000256" key="1">
    <source>
        <dbReference type="ARBA" id="ARBA00004751"/>
    </source>
</evidence>
<evidence type="ECO:0000256" key="2">
    <source>
        <dbReference type="ARBA" id="ARBA00010566"/>
    </source>
</evidence>
<dbReference type="InterPro" id="IPR016143">
    <property type="entry name" value="Citrate_synth-like_sm_a-sub"/>
</dbReference>
<evidence type="ECO:0000313" key="13">
    <source>
        <dbReference type="Proteomes" id="UP000198504"/>
    </source>
</evidence>
<dbReference type="STRING" id="1036181.SAMN05421756_11075"/>
<evidence type="ECO:0000256" key="8">
    <source>
        <dbReference type="PIRSR" id="PIRSR001369-1"/>
    </source>
</evidence>
<dbReference type="Gene3D" id="1.10.580.10">
    <property type="entry name" value="Citrate Synthase, domain 1"/>
    <property type="match status" value="1"/>
</dbReference>
<evidence type="ECO:0000256" key="4">
    <source>
        <dbReference type="ARBA" id="ARBA00022679"/>
    </source>
</evidence>
<dbReference type="PIRSF" id="PIRSF001369">
    <property type="entry name" value="Citrate_synth"/>
    <property type="match status" value="1"/>
</dbReference>